<gene>
    <name evidence="1" type="ORF">Tci_419566</name>
</gene>
<organism evidence="1">
    <name type="scientific">Tanacetum cinerariifolium</name>
    <name type="common">Dalmatian daisy</name>
    <name type="synonym">Chrysanthemum cinerariifolium</name>
    <dbReference type="NCBI Taxonomy" id="118510"/>
    <lineage>
        <taxon>Eukaryota</taxon>
        <taxon>Viridiplantae</taxon>
        <taxon>Streptophyta</taxon>
        <taxon>Embryophyta</taxon>
        <taxon>Tracheophyta</taxon>
        <taxon>Spermatophyta</taxon>
        <taxon>Magnoliopsida</taxon>
        <taxon>eudicotyledons</taxon>
        <taxon>Gunneridae</taxon>
        <taxon>Pentapetalae</taxon>
        <taxon>asterids</taxon>
        <taxon>campanulids</taxon>
        <taxon>Asterales</taxon>
        <taxon>Asteraceae</taxon>
        <taxon>Asteroideae</taxon>
        <taxon>Anthemideae</taxon>
        <taxon>Anthemidinae</taxon>
        <taxon>Tanacetum</taxon>
    </lineage>
</organism>
<reference evidence="1" key="1">
    <citation type="journal article" date="2019" name="Sci. Rep.">
        <title>Draft genome of Tanacetum cinerariifolium, the natural source of mosquito coil.</title>
        <authorList>
            <person name="Yamashiro T."/>
            <person name="Shiraishi A."/>
            <person name="Satake H."/>
            <person name="Nakayama K."/>
        </authorList>
    </citation>
    <scope>NUCLEOTIDE SEQUENCE</scope>
</reference>
<protein>
    <submittedName>
        <fullName evidence="1">Uncharacterized protein</fullName>
    </submittedName>
</protein>
<proteinExistence type="predicted"/>
<evidence type="ECO:0000313" key="1">
    <source>
        <dbReference type="EMBL" id="GEY47592.1"/>
    </source>
</evidence>
<name>A0A699HPX5_TANCI</name>
<dbReference type="AlphaFoldDB" id="A0A699HPX5"/>
<sequence>MLSMMGVGPEPVHHTLFANSASTGEAAPNDAGSSHPAGMDPSLDSFFVVQDMDAEALQQTYVPKWTVINDSAVDDSDMCRSVVDHLAPPLLFSQLRSMDYDQLLIEFNVGATRQTCLSFKVRLRLEHELTGKKKFEGKCAVQTGWLKEKDAEITSLKAQLSLKDAEAAEAIHLQKNVGFKGRVAALESVADSKDVKLASSNSQVAKMTQYLSNFQLSCDELSVNVSSLEFKKDKLVDQVVQDEQVKALSDRVAAIDFDLMEMALYMDEEFYTQSRKDASIADIMDLLRLEGPATKTPKASQLQHLPEQLMIPVHRIEDQVVIKETSLSFSLDVAHTHVQRIRGDVATRRLSFMDAMVPLIEPLSVKSLTGETSTSGVSVMTTTTALSTTFI</sequence>
<dbReference type="EMBL" id="BKCJ010181736">
    <property type="protein sequence ID" value="GEY47592.1"/>
    <property type="molecule type" value="Genomic_DNA"/>
</dbReference>
<comment type="caution">
    <text evidence="1">The sequence shown here is derived from an EMBL/GenBank/DDBJ whole genome shotgun (WGS) entry which is preliminary data.</text>
</comment>
<accession>A0A699HPX5</accession>